<organism evidence="7 8">
    <name type="scientific">Caryophanon tenue</name>
    <dbReference type="NCBI Taxonomy" id="33978"/>
    <lineage>
        <taxon>Bacteria</taxon>
        <taxon>Bacillati</taxon>
        <taxon>Bacillota</taxon>
        <taxon>Bacilli</taxon>
        <taxon>Bacillales</taxon>
        <taxon>Caryophanaceae</taxon>
        <taxon>Caryophanon</taxon>
    </lineage>
</organism>
<evidence type="ECO:0000256" key="3">
    <source>
        <dbReference type="ARBA" id="ARBA00022692"/>
    </source>
</evidence>
<dbReference type="InterPro" id="IPR039072">
    <property type="entry name" value="ATP_synth_I_Bacilli"/>
</dbReference>
<dbReference type="Pfam" id="PF03899">
    <property type="entry name" value="ATP-synt_I"/>
    <property type="match status" value="1"/>
</dbReference>
<evidence type="ECO:0000313" key="7">
    <source>
        <dbReference type="EMBL" id="OCS83316.1"/>
    </source>
</evidence>
<feature type="transmembrane region" description="Helical" evidence="6">
    <location>
        <begin position="12"/>
        <end position="29"/>
    </location>
</feature>
<dbReference type="STRING" id="33978.A6M13_04635"/>
<protein>
    <submittedName>
        <fullName evidence="7">ATP synthase subunit</fullName>
    </submittedName>
</protein>
<dbReference type="InterPro" id="IPR005598">
    <property type="entry name" value="ATP_synth_I"/>
</dbReference>
<dbReference type="PANTHER" id="PTHR40035">
    <property type="entry name" value="ATP SYNTHASE PROTEIN I"/>
    <property type="match status" value="1"/>
</dbReference>
<evidence type="ECO:0000256" key="2">
    <source>
        <dbReference type="ARBA" id="ARBA00022475"/>
    </source>
</evidence>
<keyword evidence="8" id="KW-1185">Reference proteome</keyword>
<comment type="caution">
    <text evidence="7">The sequence shown here is derived from an EMBL/GenBank/DDBJ whole genome shotgun (WGS) entry which is preliminary data.</text>
</comment>
<dbReference type="GO" id="GO:0005886">
    <property type="term" value="C:plasma membrane"/>
    <property type="evidence" value="ECO:0007669"/>
    <property type="project" value="UniProtKB-SubCell"/>
</dbReference>
<evidence type="ECO:0000256" key="4">
    <source>
        <dbReference type="ARBA" id="ARBA00022989"/>
    </source>
</evidence>
<evidence type="ECO:0000313" key="8">
    <source>
        <dbReference type="Proteomes" id="UP000093199"/>
    </source>
</evidence>
<evidence type="ECO:0000256" key="5">
    <source>
        <dbReference type="ARBA" id="ARBA00023136"/>
    </source>
</evidence>
<evidence type="ECO:0000256" key="6">
    <source>
        <dbReference type="SAM" id="Phobius"/>
    </source>
</evidence>
<feature type="transmembrane region" description="Helical" evidence="6">
    <location>
        <begin position="75"/>
        <end position="92"/>
    </location>
</feature>
<dbReference type="EMBL" id="MASJ01000038">
    <property type="protein sequence ID" value="OCS83316.1"/>
    <property type="molecule type" value="Genomic_DNA"/>
</dbReference>
<gene>
    <name evidence="7" type="ORF">A6M13_04635</name>
</gene>
<keyword evidence="5 6" id="KW-0472">Membrane</keyword>
<dbReference type="RefSeq" id="WP_066546948.1">
    <property type="nucleotide sequence ID" value="NZ_MASJ01000038.1"/>
</dbReference>
<dbReference type="AlphaFoldDB" id="A0A1C0Y821"/>
<sequence length="124" mass="14014">MLDLHQIYATQKRGLFFLLAGCALGWGFLTSYQTIFAGIALGAFFGTYNFWILVRRMEKFDKSISEGRKVASLGTMFRFGSGVAAVAVAMLLPQYFHLISTVVGLMFPYVFVVIERIIYLVRNH</sequence>
<feature type="transmembrane region" description="Helical" evidence="6">
    <location>
        <begin position="98"/>
        <end position="121"/>
    </location>
</feature>
<comment type="subcellular location">
    <subcellularLocation>
        <location evidence="1">Cell membrane</location>
        <topology evidence="1">Multi-pass membrane protein</topology>
    </subcellularLocation>
</comment>
<keyword evidence="2" id="KW-1003">Cell membrane</keyword>
<name>A0A1C0Y821_9BACL</name>
<dbReference type="OrthoDB" id="2355635at2"/>
<reference evidence="7 8" key="1">
    <citation type="submission" date="2016-07" db="EMBL/GenBank/DDBJ databases">
        <title>Caryophanon tenue genome sequencing.</title>
        <authorList>
            <person name="Verma A."/>
            <person name="Pal Y."/>
            <person name="Krishnamurthi S."/>
        </authorList>
    </citation>
    <scope>NUCLEOTIDE SEQUENCE [LARGE SCALE GENOMIC DNA]</scope>
    <source>
        <strain evidence="7 8">DSM 14152</strain>
    </source>
</reference>
<dbReference type="PANTHER" id="PTHR40035:SF1">
    <property type="entry name" value="ATP SYNTHASE PROTEIN I"/>
    <property type="match status" value="1"/>
</dbReference>
<accession>A0A1C0Y821</accession>
<keyword evidence="3 6" id="KW-0812">Transmembrane</keyword>
<keyword evidence="4 6" id="KW-1133">Transmembrane helix</keyword>
<dbReference type="Proteomes" id="UP000093199">
    <property type="component" value="Unassembled WGS sequence"/>
</dbReference>
<evidence type="ECO:0000256" key="1">
    <source>
        <dbReference type="ARBA" id="ARBA00004651"/>
    </source>
</evidence>
<proteinExistence type="predicted"/>
<feature type="transmembrane region" description="Helical" evidence="6">
    <location>
        <begin position="35"/>
        <end position="54"/>
    </location>
</feature>